<dbReference type="InterPro" id="IPR036397">
    <property type="entry name" value="RNaseH_sf"/>
</dbReference>
<feature type="domain" description="RNase H type-1" evidence="1">
    <location>
        <begin position="8"/>
        <end position="128"/>
    </location>
</feature>
<dbReference type="CDD" id="cd06222">
    <property type="entry name" value="RNase_H_like"/>
    <property type="match status" value="1"/>
</dbReference>
<comment type="caution">
    <text evidence="2">The sequence shown here is derived from an EMBL/GenBank/DDBJ whole genome shotgun (WGS) entry which is preliminary data.</text>
</comment>
<organism evidence="2 3">
    <name type="scientific">Microthlaspi erraticum</name>
    <dbReference type="NCBI Taxonomy" id="1685480"/>
    <lineage>
        <taxon>Eukaryota</taxon>
        <taxon>Viridiplantae</taxon>
        <taxon>Streptophyta</taxon>
        <taxon>Embryophyta</taxon>
        <taxon>Tracheophyta</taxon>
        <taxon>Spermatophyta</taxon>
        <taxon>Magnoliopsida</taxon>
        <taxon>eudicotyledons</taxon>
        <taxon>Gunneridae</taxon>
        <taxon>Pentapetalae</taxon>
        <taxon>rosids</taxon>
        <taxon>malvids</taxon>
        <taxon>Brassicales</taxon>
        <taxon>Brassicaceae</taxon>
        <taxon>Coluteocarpeae</taxon>
        <taxon>Microthlaspi</taxon>
    </lineage>
</organism>
<evidence type="ECO:0000313" key="2">
    <source>
        <dbReference type="EMBL" id="CAA7029238.1"/>
    </source>
</evidence>
<dbReference type="InterPro" id="IPR044730">
    <property type="entry name" value="RNase_H-like_dom_plant"/>
</dbReference>
<dbReference type="AlphaFoldDB" id="A0A6D2IMU7"/>
<dbReference type="PANTHER" id="PTHR34146">
    <property type="entry name" value="POLYNUCLEOTIDYL TRANSFERASE, RIBONUCLEASE H-LIKE SUPERFAMILY PROTEIN-RELATED"/>
    <property type="match status" value="1"/>
</dbReference>
<dbReference type="Pfam" id="PF13456">
    <property type="entry name" value="RVT_3"/>
    <property type="match status" value="1"/>
</dbReference>
<dbReference type="GO" id="GO:0004523">
    <property type="term" value="F:RNA-DNA hybrid ribonuclease activity"/>
    <property type="evidence" value="ECO:0007669"/>
    <property type="project" value="InterPro"/>
</dbReference>
<protein>
    <recommendedName>
        <fullName evidence="1">RNase H type-1 domain-containing protein</fullName>
    </recommendedName>
</protein>
<keyword evidence="3" id="KW-1185">Reference proteome</keyword>
<dbReference type="OrthoDB" id="1306118at2759"/>
<dbReference type="PANTHER" id="PTHR34146:SF3">
    <property type="entry name" value="POLYNUCLEOTIDYL TRANSFERASE, RIBONUCLEASE H-LIKE SUPERFAMILY PROTEIN"/>
    <property type="match status" value="1"/>
</dbReference>
<reference evidence="2" key="1">
    <citation type="submission" date="2020-01" db="EMBL/GenBank/DDBJ databases">
        <authorList>
            <person name="Mishra B."/>
        </authorList>
    </citation>
    <scope>NUCLEOTIDE SEQUENCE [LARGE SCALE GENOMIC DNA]</scope>
</reference>
<dbReference type="Proteomes" id="UP000467841">
    <property type="component" value="Unassembled WGS sequence"/>
</dbReference>
<dbReference type="InterPro" id="IPR002156">
    <property type="entry name" value="RNaseH_domain"/>
</dbReference>
<dbReference type="EMBL" id="CACVBM020001078">
    <property type="protein sequence ID" value="CAA7029238.1"/>
    <property type="molecule type" value="Genomic_DNA"/>
</dbReference>
<evidence type="ECO:0000259" key="1">
    <source>
        <dbReference type="Pfam" id="PF13456"/>
    </source>
</evidence>
<dbReference type="InterPro" id="IPR012337">
    <property type="entry name" value="RNaseH-like_sf"/>
</dbReference>
<accession>A0A6D2IMU7</accession>
<dbReference type="Gene3D" id="3.30.420.10">
    <property type="entry name" value="Ribonuclease H-like superfamily/Ribonuclease H"/>
    <property type="match status" value="1"/>
</dbReference>
<name>A0A6D2IMU7_9BRAS</name>
<dbReference type="GO" id="GO:0003676">
    <property type="term" value="F:nucleic acid binding"/>
    <property type="evidence" value="ECO:0007669"/>
    <property type="project" value="InterPro"/>
</dbReference>
<dbReference type="SUPFAM" id="SSF53098">
    <property type="entry name" value="Ribonuclease H-like"/>
    <property type="match status" value="1"/>
</dbReference>
<sequence>MYGDHCQFDGAWKATECRADLGWLYHYRETGEQLLGTSNLRRGLTPLQIEVEALVWAMQCMIHYNKQVMVFETDCSDVMKMVSNLAEWPAFSILLDVVDRCKRRFTSFSIHHIPRTKNTKTYKLARSA</sequence>
<evidence type="ECO:0000313" key="3">
    <source>
        <dbReference type="Proteomes" id="UP000467841"/>
    </source>
</evidence>
<proteinExistence type="predicted"/>
<gene>
    <name evidence="2" type="ORF">MERR_LOCUS16473</name>
</gene>